<reference evidence="1 2" key="1">
    <citation type="submission" date="2022-05" db="EMBL/GenBank/DDBJ databases">
        <title>Microbulbifer sp. nov., isolated from sponge.</title>
        <authorList>
            <person name="Gao L."/>
        </authorList>
    </citation>
    <scope>NUCLEOTIDE SEQUENCE [LARGE SCALE GENOMIC DNA]</scope>
    <source>
        <strain evidence="1 2">MI-G</strain>
    </source>
</reference>
<evidence type="ECO:0000313" key="2">
    <source>
        <dbReference type="Proteomes" id="UP001321520"/>
    </source>
</evidence>
<proteinExistence type="predicted"/>
<protein>
    <submittedName>
        <fullName evidence="1">Uncharacterized protein</fullName>
    </submittedName>
</protein>
<keyword evidence="2" id="KW-1185">Reference proteome</keyword>
<evidence type="ECO:0000313" key="1">
    <source>
        <dbReference type="EMBL" id="WKD49823.1"/>
    </source>
</evidence>
<sequence>MLNASMLPADFGFAFERTLADITQITCKPIIDTVNTDIAWRVCRGSLCENPSGSAPTDLVYPGNEAIPKRASGSLWSFVR</sequence>
<dbReference type="EMBL" id="CP098023">
    <property type="protein sequence ID" value="WKD49823.1"/>
    <property type="molecule type" value="Genomic_DNA"/>
</dbReference>
<accession>A0ABY9E9Z7</accession>
<gene>
    <name evidence="1" type="ORF">M8T91_18355</name>
</gene>
<name>A0ABY9E9Z7_9GAMM</name>
<dbReference type="RefSeq" id="WP_301415670.1">
    <property type="nucleotide sequence ID" value="NZ_CP098023.1"/>
</dbReference>
<organism evidence="1 2">
    <name type="scientific">Microbulbifer spongiae</name>
    <dbReference type="NCBI Taxonomy" id="2944933"/>
    <lineage>
        <taxon>Bacteria</taxon>
        <taxon>Pseudomonadati</taxon>
        <taxon>Pseudomonadota</taxon>
        <taxon>Gammaproteobacteria</taxon>
        <taxon>Cellvibrionales</taxon>
        <taxon>Microbulbiferaceae</taxon>
        <taxon>Microbulbifer</taxon>
    </lineage>
</organism>
<dbReference type="Proteomes" id="UP001321520">
    <property type="component" value="Chromosome"/>
</dbReference>